<comment type="caution">
    <text evidence="2">The sequence shown here is derived from an EMBL/GenBank/DDBJ whole genome shotgun (WGS) entry which is preliminary data.</text>
</comment>
<gene>
    <name evidence="2" type="ORF">J6TS1_01120</name>
</gene>
<feature type="transmembrane region" description="Helical" evidence="1">
    <location>
        <begin position="6"/>
        <end position="23"/>
    </location>
</feature>
<proteinExistence type="predicted"/>
<name>A0ABQ4KRD3_SIMTE</name>
<dbReference type="Proteomes" id="UP000680670">
    <property type="component" value="Unassembled WGS sequence"/>
</dbReference>
<feature type="transmembrane region" description="Helical" evidence="1">
    <location>
        <begin position="44"/>
        <end position="63"/>
    </location>
</feature>
<evidence type="ECO:0000313" key="2">
    <source>
        <dbReference type="EMBL" id="GIN94242.1"/>
    </source>
</evidence>
<evidence type="ECO:0000256" key="1">
    <source>
        <dbReference type="SAM" id="Phobius"/>
    </source>
</evidence>
<keyword evidence="3" id="KW-1185">Reference proteome</keyword>
<accession>A0ABQ4KRD3</accession>
<dbReference type="EMBL" id="BORJ01000001">
    <property type="protein sequence ID" value="GIN94242.1"/>
    <property type="molecule type" value="Genomic_DNA"/>
</dbReference>
<reference evidence="2 3" key="1">
    <citation type="submission" date="2021-03" db="EMBL/GenBank/DDBJ databases">
        <title>Antimicrobial resistance genes in bacteria isolated from Japanese honey, and their potential for conferring macrolide and lincosamide resistance in the American foulbrood pathogen Paenibacillus larvae.</title>
        <authorList>
            <person name="Okamoto M."/>
            <person name="Kumagai M."/>
            <person name="Kanamori H."/>
            <person name="Takamatsu D."/>
        </authorList>
    </citation>
    <scope>NUCLEOTIDE SEQUENCE [LARGE SCALE GENOMIC DNA]</scope>
    <source>
        <strain evidence="2 3">J6TS1</strain>
    </source>
</reference>
<evidence type="ECO:0000313" key="3">
    <source>
        <dbReference type="Proteomes" id="UP000680670"/>
    </source>
</evidence>
<keyword evidence="1" id="KW-0812">Transmembrane</keyword>
<sequence length="64" mass="7317">MVFVEILRAIASVLLIFSAAFYLRHLEKTKKQRKLSTFEFTISIIIQIAYGLLAISLLISVFIN</sequence>
<protein>
    <submittedName>
        <fullName evidence="2">Uncharacterized protein</fullName>
    </submittedName>
</protein>
<organism evidence="2 3">
    <name type="scientific">Siminovitchia terrae</name>
    <name type="common">Bacillus terrae</name>
    <dbReference type="NCBI Taxonomy" id="1914933"/>
    <lineage>
        <taxon>Bacteria</taxon>
        <taxon>Bacillati</taxon>
        <taxon>Bacillota</taxon>
        <taxon>Bacilli</taxon>
        <taxon>Bacillales</taxon>
        <taxon>Bacillaceae</taxon>
        <taxon>Siminovitchia</taxon>
    </lineage>
</organism>
<keyword evidence="1" id="KW-1133">Transmembrane helix</keyword>
<keyword evidence="1" id="KW-0472">Membrane</keyword>